<dbReference type="OrthoDB" id="6500128at2759"/>
<evidence type="ECO:0000256" key="1">
    <source>
        <dbReference type="ARBA" id="ARBA00022692"/>
    </source>
</evidence>
<dbReference type="EMBL" id="AMQN01018087">
    <property type="status" value="NOT_ANNOTATED_CDS"/>
    <property type="molecule type" value="Genomic_DNA"/>
</dbReference>
<keyword evidence="2" id="KW-1133">Transmembrane helix</keyword>
<protein>
    <recommendedName>
        <fullName evidence="4">ABC transmembrane type-1 domain-containing protein</fullName>
    </recommendedName>
</protein>
<reference evidence="7" key="1">
    <citation type="submission" date="2012-12" db="EMBL/GenBank/DDBJ databases">
        <authorList>
            <person name="Hellsten U."/>
            <person name="Grimwood J."/>
            <person name="Chapman J.A."/>
            <person name="Shapiro H."/>
            <person name="Aerts A."/>
            <person name="Otillar R.P."/>
            <person name="Terry A.Y."/>
            <person name="Boore J.L."/>
            <person name="Simakov O."/>
            <person name="Marletaz F."/>
            <person name="Cho S.-J."/>
            <person name="Edsinger-Gonzales E."/>
            <person name="Havlak P."/>
            <person name="Kuo D.-H."/>
            <person name="Larsson T."/>
            <person name="Lv J."/>
            <person name="Arendt D."/>
            <person name="Savage R."/>
            <person name="Osoegawa K."/>
            <person name="de Jong P."/>
            <person name="Lindberg D.R."/>
            <person name="Seaver E.C."/>
            <person name="Weisblat D.A."/>
            <person name="Putnam N.H."/>
            <person name="Grigoriev I.V."/>
            <person name="Rokhsar D.S."/>
        </authorList>
    </citation>
    <scope>NUCLEOTIDE SEQUENCE</scope>
    <source>
        <strain evidence="7">I ESC-2004</strain>
    </source>
</reference>
<reference evidence="6" key="3">
    <citation type="submission" date="2015-06" db="UniProtKB">
        <authorList>
            <consortium name="EnsemblMetazoa"/>
        </authorList>
    </citation>
    <scope>IDENTIFICATION</scope>
</reference>
<name>R7V9T8_CAPTE</name>
<reference evidence="5 7" key="2">
    <citation type="journal article" date="2013" name="Nature">
        <title>Insights into bilaterian evolution from three spiralian genomes.</title>
        <authorList>
            <person name="Simakov O."/>
            <person name="Marletaz F."/>
            <person name="Cho S.J."/>
            <person name="Edsinger-Gonzales E."/>
            <person name="Havlak P."/>
            <person name="Hellsten U."/>
            <person name="Kuo D.H."/>
            <person name="Larsson T."/>
            <person name="Lv J."/>
            <person name="Arendt D."/>
            <person name="Savage R."/>
            <person name="Osoegawa K."/>
            <person name="de Jong P."/>
            <person name="Grimwood J."/>
            <person name="Chapman J.A."/>
            <person name="Shapiro H."/>
            <person name="Aerts A."/>
            <person name="Otillar R.P."/>
            <person name="Terry A.Y."/>
            <person name="Boore J.L."/>
            <person name="Grigoriev I.V."/>
            <person name="Lindberg D.R."/>
            <person name="Seaver E.C."/>
            <person name="Weisblat D.A."/>
            <person name="Putnam N.H."/>
            <person name="Rokhsar D.S."/>
        </authorList>
    </citation>
    <scope>NUCLEOTIDE SEQUENCE</scope>
    <source>
        <strain evidence="5 7">I ESC-2004</strain>
    </source>
</reference>
<organism evidence="5">
    <name type="scientific">Capitella teleta</name>
    <name type="common">Polychaete worm</name>
    <dbReference type="NCBI Taxonomy" id="283909"/>
    <lineage>
        <taxon>Eukaryota</taxon>
        <taxon>Metazoa</taxon>
        <taxon>Spiralia</taxon>
        <taxon>Lophotrochozoa</taxon>
        <taxon>Annelida</taxon>
        <taxon>Polychaeta</taxon>
        <taxon>Sedentaria</taxon>
        <taxon>Scolecida</taxon>
        <taxon>Capitellidae</taxon>
        <taxon>Capitella</taxon>
    </lineage>
</organism>
<dbReference type="PROSITE" id="PS50929">
    <property type="entry name" value="ABC_TM1F"/>
    <property type="match status" value="1"/>
</dbReference>
<proteinExistence type="predicted"/>
<dbReference type="GO" id="GO:0005524">
    <property type="term" value="F:ATP binding"/>
    <property type="evidence" value="ECO:0007669"/>
    <property type="project" value="InterPro"/>
</dbReference>
<feature type="non-terminal residue" evidence="5">
    <location>
        <position position="1"/>
    </location>
</feature>
<dbReference type="GO" id="GO:0140359">
    <property type="term" value="F:ABC-type transporter activity"/>
    <property type="evidence" value="ECO:0007669"/>
    <property type="project" value="InterPro"/>
</dbReference>
<sequence length="56" mass="5791">VSPLLAISGGIMAHFVTSATNNELTAYAKAGAVAEEVLGAIRTVVAFVGQEKECQR</sequence>
<keyword evidence="3" id="KW-0472">Membrane</keyword>
<dbReference type="Pfam" id="PF00664">
    <property type="entry name" value="ABC_membrane"/>
    <property type="match status" value="1"/>
</dbReference>
<evidence type="ECO:0000259" key="4">
    <source>
        <dbReference type="PROSITE" id="PS50929"/>
    </source>
</evidence>
<keyword evidence="7" id="KW-1185">Reference proteome</keyword>
<keyword evidence="1" id="KW-0812">Transmembrane</keyword>
<evidence type="ECO:0000256" key="3">
    <source>
        <dbReference type="ARBA" id="ARBA00023136"/>
    </source>
</evidence>
<dbReference type="EMBL" id="KB293880">
    <property type="protein sequence ID" value="ELU15262.1"/>
    <property type="molecule type" value="Genomic_DNA"/>
</dbReference>
<dbReference type="GO" id="GO:0016020">
    <property type="term" value="C:membrane"/>
    <property type="evidence" value="ECO:0007669"/>
    <property type="project" value="InterPro"/>
</dbReference>
<dbReference type="Proteomes" id="UP000014760">
    <property type="component" value="Unassembled WGS sequence"/>
</dbReference>
<dbReference type="Gene3D" id="1.20.1560.10">
    <property type="entry name" value="ABC transporter type 1, transmembrane domain"/>
    <property type="match status" value="1"/>
</dbReference>
<dbReference type="InterPro" id="IPR036640">
    <property type="entry name" value="ABC1_TM_sf"/>
</dbReference>
<dbReference type="InterPro" id="IPR011527">
    <property type="entry name" value="ABC1_TM_dom"/>
</dbReference>
<dbReference type="EnsemblMetazoa" id="CapteT92352">
    <property type="protein sequence ID" value="CapteP92352"/>
    <property type="gene ID" value="CapteG92352"/>
</dbReference>
<evidence type="ECO:0000313" key="7">
    <source>
        <dbReference type="Proteomes" id="UP000014760"/>
    </source>
</evidence>
<evidence type="ECO:0000313" key="5">
    <source>
        <dbReference type="EMBL" id="ELU15262.1"/>
    </source>
</evidence>
<dbReference type="AlphaFoldDB" id="R7V9T8"/>
<evidence type="ECO:0000256" key="2">
    <source>
        <dbReference type="ARBA" id="ARBA00022989"/>
    </source>
</evidence>
<accession>R7V9T8</accession>
<gene>
    <name evidence="5" type="ORF">CAPTEDRAFT_92352</name>
</gene>
<feature type="domain" description="ABC transmembrane type-1" evidence="4">
    <location>
        <begin position="1"/>
        <end position="56"/>
    </location>
</feature>
<evidence type="ECO:0000313" key="6">
    <source>
        <dbReference type="EnsemblMetazoa" id="CapteP92352"/>
    </source>
</evidence>
<dbReference type="SUPFAM" id="SSF90123">
    <property type="entry name" value="ABC transporter transmembrane region"/>
    <property type="match status" value="1"/>
</dbReference>
<dbReference type="STRING" id="283909.R7V9T8"/>
<dbReference type="HOGENOM" id="CLU_3020215_0_0_1"/>